<dbReference type="AlphaFoldDB" id="A0AAW2WCM3"/>
<accession>A0AAW2WCM3</accession>
<evidence type="ECO:0000256" key="1">
    <source>
        <dbReference type="SAM" id="MobiDB-lite"/>
    </source>
</evidence>
<evidence type="ECO:0000313" key="2">
    <source>
        <dbReference type="EMBL" id="KAL0439479.1"/>
    </source>
</evidence>
<feature type="region of interest" description="Disordered" evidence="1">
    <location>
        <begin position="143"/>
        <end position="172"/>
    </location>
</feature>
<gene>
    <name evidence="2" type="ORF">Slati_2430900</name>
</gene>
<comment type="caution">
    <text evidence="2">The sequence shown here is derived from an EMBL/GenBank/DDBJ whole genome shotgun (WGS) entry which is preliminary data.</text>
</comment>
<proteinExistence type="predicted"/>
<reference evidence="2" key="2">
    <citation type="journal article" date="2024" name="Plant">
        <title>Genomic evolution and insights into agronomic trait innovations of Sesamum species.</title>
        <authorList>
            <person name="Miao H."/>
            <person name="Wang L."/>
            <person name="Qu L."/>
            <person name="Liu H."/>
            <person name="Sun Y."/>
            <person name="Le M."/>
            <person name="Wang Q."/>
            <person name="Wei S."/>
            <person name="Zheng Y."/>
            <person name="Lin W."/>
            <person name="Duan Y."/>
            <person name="Cao H."/>
            <person name="Xiong S."/>
            <person name="Wang X."/>
            <person name="Wei L."/>
            <person name="Li C."/>
            <person name="Ma Q."/>
            <person name="Ju M."/>
            <person name="Zhao R."/>
            <person name="Li G."/>
            <person name="Mu C."/>
            <person name="Tian Q."/>
            <person name="Mei H."/>
            <person name="Zhang T."/>
            <person name="Gao T."/>
            <person name="Zhang H."/>
        </authorList>
    </citation>
    <scope>NUCLEOTIDE SEQUENCE</scope>
    <source>
        <strain evidence="2">KEN1</strain>
    </source>
</reference>
<sequence>MLVLGFGFLSRRPTMVLVMRRRSETSLLILSQPGETRYLGPFTGSDEQFFLENVEYNARRALQKLEHIGSVRDYVKSFSVLMLDIRDMLENDKLFTFIEGLRPNKPHENKQGAPQKSSGCFLCDGTHRYCDCPKKQLLNAMTSFTDKAPPPKPMEPQASASGGNDSEEDVRAARGCWPAHRCANGLRAENLND</sequence>
<reference evidence="2" key="1">
    <citation type="submission" date="2020-06" db="EMBL/GenBank/DDBJ databases">
        <authorList>
            <person name="Li T."/>
            <person name="Hu X."/>
            <person name="Zhang T."/>
            <person name="Song X."/>
            <person name="Zhang H."/>
            <person name="Dai N."/>
            <person name="Sheng W."/>
            <person name="Hou X."/>
            <person name="Wei L."/>
        </authorList>
    </citation>
    <scope>NUCLEOTIDE SEQUENCE</scope>
    <source>
        <strain evidence="2">KEN1</strain>
        <tissue evidence="2">Leaf</tissue>
    </source>
</reference>
<name>A0AAW2WCM3_9LAMI</name>
<protein>
    <recommendedName>
        <fullName evidence="3">Retrotransposon gag domain-containing protein</fullName>
    </recommendedName>
</protein>
<organism evidence="2">
    <name type="scientific">Sesamum latifolium</name>
    <dbReference type="NCBI Taxonomy" id="2727402"/>
    <lineage>
        <taxon>Eukaryota</taxon>
        <taxon>Viridiplantae</taxon>
        <taxon>Streptophyta</taxon>
        <taxon>Embryophyta</taxon>
        <taxon>Tracheophyta</taxon>
        <taxon>Spermatophyta</taxon>
        <taxon>Magnoliopsida</taxon>
        <taxon>eudicotyledons</taxon>
        <taxon>Gunneridae</taxon>
        <taxon>Pentapetalae</taxon>
        <taxon>asterids</taxon>
        <taxon>lamiids</taxon>
        <taxon>Lamiales</taxon>
        <taxon>Pedaliaceae</taxon>
        <taxon>Sesamum</taxon>
    </lineage>
</organism>
<dbReference type="EMBL" id="JACGWN010000008">
    <property type="protein sequence ID" value="KAL0439479.1"/>
    <property type="molecule type" value="Genomic_DNA"/>
</dbReference>
<evidence type="ECO:0008006" key="3">
    <source>
        <dbReference type="Google" id="ProtNLM"/>
    </source>
</evidence>